<gene>
    <name evidence="2" type="ORF">GCM10009864_65030</name>
</gene>
<evidence type="ECO:0000259" key="1">
    <source>
        <dbReference type="Pfam" id="PF13460"/>
    </source>
</evidence>
<proteinExistence type="predicted"/>
<reference evidence="2 3" key="1">
    <citation type="journal article" date="2019" name="Int. J. Syst. Evol. Microbiol.">
        <title>The Global Catalogue of Microorganisms (GCM) 10K type strain sequencing project: providing services to taxonomists for standard genome sequencing and annotation.</title>
        <authorList>
            <consortium name="The Broad Institute Genomics Platform"/>
            <consortium name="The Broad Institute Genome Sequencing Center for Infectious Disease"/>
            <person name="Wu L."/>
            <person name="Ma J."/>
        </authorList>
    </citation>
    <scope>NUCLEOTIDE SEQUENCE [LARGE SCALE GENOMIC DNA]</scope>
    <source>
        <strain evidence="2 3">JCM 16374</strain>
    </source>
</reference>
<dbReference type="EMBL" id="BAAARK010000031">
    <property type="protein sequence ID" value="GAA2683135.1"/>
    <property type="molecule type" value="Genomic_DNA"/>
</dbReference>
<dbReference type="Gene3D" id="3.90.25.10">
    <property type="entry name" value="UDP-galactose 4-epimerase, domain 1"/>
    <property type="match status" value="1"/>
</dbReference>
<dbReference type="PANTHER" id="PTHR47129">
    <property type="entry name" value="QUINONE OXIDOREDUCTASE 2"/>
    <property type="match status" value="1"/>
</dbReference>
<dbReference type="InterPro" id="IPR036291">
    <property type="entry name" value="NAD(P)-bd_dom_sf"/>
</dbReference>
<comment type="caution">
    <text evidence="2">The sequence shown here is derived from an EMBL/GenBank/DDBJ whole genome shotgun (WGS) entry which is preliminary data.</text>
</comment>
<dbReference type="RefSeq" id="WP_344582598.1">
    <property type="nucleotide sequence ID" value="NZ_BAAARK010000031.1"/>
</dbReference>
<dbReference type="Gene3D" id="3.40.50.720">
    <property type="entry name" value="NAD(P)-binding Rossmann-like Domain"/>
    <property type="match status" value="1"/>
</dbReference>
<evidence type="ECO:0000313" key="2">
    <source>
        <dbReference type="EMBL" id="GAA2683135.1"/>
    </source>
</evidence>
<dbReference type="Proteomes" id="UP001500994">
    <property type="component" value="Unassembled WGS sequence"/>
</dbReference>
<protein>
    <submittedName>
        <fullName evidence="2">SDR family oxidoreductase</fullName>
    </submittedName>
</protein>
<keyword evidence="3" id="KW-1185">Reference proteome</keyword>
<feature type="domain" description="NAD(P)-binding" evidence="1">
    <location>
        <begin position="6"/>
        <end position="179"/>
    </location>
</feature>
<organism evidence="2 3">
    <name type="scientific">Streptomyces lunalinharesii</name>
    <dbReference type="NCBI Taxonomy" id="333384"/>
    <lineage>
        <taxon>Bacteria</taxon>
        <taxon>Bacillati</taxon>
        <taxon>Actinomycetota</taxon>
        <taxon>Actinomycetes</taxon>
        <taxon>Kitasatosporales</taxon>
        <taxon>Streptomycetaceae</taxon>
        <taxon>Streptomyces</taxon>
    </lineage>
</organism>
<dbReference type="PANTHER" id="PTHR47129:SF1">
    <property type="entry name" value="NMRA-LIKE DOMAIN-CONTAINING PROTEIN"/>
    <property type="match status" value="1"/>
</dbReference>
<dbReference type="Pfam" id="PF13460">
    <property type="entry name" value="NAD_binding_10"/>
    <property type="match status" value="1"/>
</dbReference>
<evidence type="ECO:0000313" key="3">
    <source>
        <dbReference type="Proteomes" id="UP001500994"/>
    </source>
</evidence>
<accession>A0ABN3SQX1</accession>
<sequence>MILVTGAAGSLGGLVLQRISRRADVVAASRTPELVQAEVPVRRIDFDDPSTLAKGFAGAHVVLLVSAGYGEDDEVIARHQAAIEAAERAGVGHIVYTSLTGSGDHLATALAHRWTERRLMAGRAYWTVLRNGLYAELSIPDARHAAATGRLTGPQGAGKLASVAREDLAAAAAVTLDRPAVHRNKIYELVGDTALGGADIARAVAAATGQQIAYEPIALSELRSELRTSGVPDWQIPMVVSAYANIAAGFLNSTESHLTELLGRAPRPALDVITAALGSYEAGRHGHD</sequence>
<dbReference type="SUPFAM" id="SSF51735">
    <property type="entry name" value="NAD(P)-binding Rossmann-fold domains"/>
    <property type="match status" value="1"/>
</dbReference>
<dbReference type="InterPro" id="IPR052718">
    <property type="entry name" value="NmrA-type_oxidoreductase"/>
</dbReference>
<name>A0ABN3SQX1_9ACTN</name>
<dbReference type="InterPro" id="IPR016040">
    <property type="entry name" value="NAD(P)-bd_dom"/>
</dbReference>